<dbReference type="AlphaFoldDB" id="A0A2J6PQL3"/>
<keyword evidence="4 6" id="KW-0472">Membrane</keyword>
<sequence>MAAATSVDLPQAGELPQDADLTDMASKSNRQAVPSNPLPDDSKPRAHPPNPPPLVSGPIESDRHPSYPDHNSSLPRASHHRASTAVNAPEMSLQEYQRQHGAGQNLEEEEKVSRDTIAQELEGNLPPTSTSPFPPLPTMDSSVEERYWKLIKSSQKLSYPGFVDSLERQTLWRRNAGRVAVFCQDKDSPQEFSTSDDLRRFLNDHPNKPDEARIFVLEDLPRSFVEILGSRLRIPPSFFADHWEDPQGGITTRGSVDQQDPNRRYMLRWQRLHQKNIVAEKKDGPGLYLLPSEVSRFVFRTSLFGKNVTISSEKLSYWCSKCSSFTLILVDPALGSVVYNPIPSGRSPQARRVIEDRDLDSWMKEYSQWTMDLQDLPANEEVWEALQRPPEMSSMYDYIFSLYQTQHYEMQRIPKLCRRMVLWSWRAQVNLTAKLVKRVVVFDLQQDEFLGQSEDKKVARWWLQAKLQMQALEEGIQLNMSALGIGGAKSIAVEWEAEDWKSLESTIEMAGRWIDVVYQFQTQSAGIDGTRGVVRLTSIAIIFAPVSVIAGVFAMGGDYAAGAKKFWVFWAVSIPLMSILSLILFRTIPLSWLRNLGNFKKDSAGDEESVYGRSEAKRSRRIRA</sequence>
<dbReference type="OrthoDB" id="5428055at2759"/>
<evidence type="ECO:0008006" key="9">
    <source>
        <dbReference type="Google" id="ProtNLM"/>
    </source>
</evidence>
<proteinExistence type="predicted"/>
<evidence type="ECO:0000256" key="4">
    <source>
        <dbReference type="ARBA" id="ARBA00023136"/>
    </source>
</evidence>
<evidence type="ECO:0000256" key="6">
    <source>
        <dbReference type="SAM" id="Phobius"/>
    </source>
</evidence>
<feature type="compositionally biased region" description="Polar residues" evidence="5">
    <location>
        <begin position="25"/>
        <end position="34"/>
    </location>
</feature>
<feature type="transmembrane region" description="Helical" evidence="6">
    <location>
        <begin position="567"/>
        <end position="585"/>
    </location>
</feature>
<comment type="subcellular location">
    <subcellularLocation>
        <location evidence="1">Membrane</location>
        <topology evidence="1">Multi-pass membrane protein</topology>
    </subcellularLocation>
</comment>
<evidence type="ECO:0000256" key="3">
    <source>
        <dbReference type="ARBA" id="ARBA00022989"/>
    </source>
</evidence>
<dbReference type="STRING" id="1745343.A0A2J6PQL3"/>
<feature type="region of interest" description="Disordered" evidence="5">
    <location>
        <begin position="1"/>
        <end position="84"/>
    </location>
</feature>
<keyword evidence="2 6" id="KW-0812">Transmembrane</keyword>
<feature type="transmembrane region" description="Helical" evidence="6">
    <location>
        <begin position="533"/>
        <end position="555"/>
    </location>
</feature>
<evidence type="ECO:0000256" key="5">
    <source>
        <dbReference type="SAM" id="MobiDB-lite"/>
    </source>
</evidence>
<organism evidence="7 8">
    <name type="scientific">Hyaloscypha hepaticicola</name>
    <dbReference type="NCBI Taxonomy" id="2082293"/>
    <lineage>
        <taxon>Eukaryota</taxon>
        <taxon>Fungi</taxon>
        <taxon>Dikarya</taxon>
        <taxon>Ascomycota</taxon>
        <taxon>Pezizomycotina</taxon>
        <taxon>Leotiomycetes</taxon>
        <taxon>Helotiales</taxon>
        <taxon>Hyaloscyphaceae</taxon>
        <taxon>Hyaloscypha</taxon>
    </lineage>
</organism>
<gene>
    <name evidence="7" type="ORF">NA56DRAFT_649479</name>
</gene>
<evidence type="ECO:0000256" key="1">
    <source>
        <dbReference type="ARBA" id="ARBA00004141"/>
    </source>
</evidence>
<reference evidence="7 8" key="1">
    <citation type="submission" date="2016-05" db="EMBL/GenBank/DDBJ databases">
        <title>A degradative enzymes factory behind the ericoid mycorrhizal symbiosis.</title>
        <authorList>
            <consortium name="DOE Joint Genome Institute"/>
            <person name="Martino E."/>
            <person name="Morin E."/>
            <person name="Grelet G."/>
            <person name="Kuo A."/>
            <person name="Kohler A."/>
            <person name="Daghino S."/>
            <person name="Barry K."/>
            <person name="Choi C."/>
            <person name="Cichocki N."/>
            <person name="Clum A."/>
            <person name="Copeland A."/>
            <person name="Hainaut M."/>
            <person name="Haridas S."/>
            <person name="Labutti K."/>
            <person name="Lindquist E."/>
            <person name="Lipzen A."/>
            <person name="Khouja H.-R."/>
            <person name="Murat C."/>
            <person name="Ohm R."/>
            <person name="Olson A."/>
            <person name="Spatafora J."/>
            <person name="Veneault-Fourrey C."/>
            <person name="Henrissat B."/>
            <person name="Grigoriev I."/>
            <person name="Martin F."/>
            <person name="Perotto S."/>
        </authorList>
    </citation>
    <scope>NUCLEOTIDE SEQUENCE [LARGE SCALE GENOMIC DNA]</scope>
    <source>
        <strain evidence="7 8">UAMH 7357</strain>
    </source>
</reference>
<dbReference type="Gene3D" id="1.20.58.340">
    <property type="entry name" value="Magnesium transport protein CorA, transmembrane region"/>
    <property type="match status" value="1"/>
</dbReference>
<protein>
    <recommendedName>
        <fullName evidence="9">Cora-domain-containing protein</fullName>
    </recommendedName>
</protein>
<dbReference type="SUPFAM" id="SSF144083">
    <property type="entry name" value="Magnesium transport protein CorA, transmembrane region"/>
    <property type="match status" value="1"/>
</dbReference>
<dbReference type="InterPro" id="IPR045863">
    <property type="entry name" value="CorA_TM1_TM2"/>
</dbReference>
<accession>A0A2J6PQL3</accession>
<evidence type="ECO:0000256" key="2">
    <source>
        <dbReference type="ARBA" id="ARBA00022692"/>
    </source>
</evidence>
<keyword evidence="3 6" id="KW-1133">Transmembrane helix</keyword>
<keyword evidence="8" id="KW-1185">Reference proteome</keyword>
<dbReference type="EMBL" id="KZ613506">
    <property type="protein sequence ID" value="PMD16328.1"/>
    <property type="molecule type" value="Genomic_DNA"/>
</dbReference>
<evidence type="ECO:0000313" key="8">
    <source>
        <dbReference type="Proteomes" id="UP000235672"/>
    </source>
</evidence>
<evidence type="ECO:0000313" key="7">
    <source>
        <dbReference type="EMBL" id="PMD16328.1"/>
    </source>
</evidence>
<dbReference type="GO" id="GO:0016020">
    <property type="term" value="C:membrane"/>
    <property type="evidence" value="ECO:0007669"/>
    <property type="project" value="UniProtKB-SubCell"/>
</dbReference>
<name>A0A2J6PQL3_9HELO</name>
<feature type="region of interest" description="Disordered" evidence="5">
    <location>
        <begin position="603"/>
        <end position="624"/>
    </location>
</feature>
<dbReference type="Proteomes" id="UP000235672">
    <property type="component" value="Unassembled WGS sequence"/>
</dbReference>